<dbReference type="EMBL" id="LHPG02000002">
    <property type="protein sequence ID" value="PRW60208.1"/>
    <property type="molecule type" value="Genomic_DNA"/>
</dbReference>
<dbReference type="InterPro" id="IPR008166">
    <property type="entry name" value="Glyco_transf_92"/>
</dbReference>
<evidence type="ECO:0000256" key="7">
    <source>
        <dbReference type="ARBA" id="ARBA00023136"/>
    </source>
</evidence>
<dbReference type="AlphaFoldDB" id="A0A2P6U1M3"/>
<evidence type="ECO:0000256" key="6">
    <source>
        <dbReference type="ARBA" id="ARBA00022989"/>
    </source>
</evidence>
<keyword evidence="11" id="KW-1185">Reference proteome</keyword>
<dbReference type="GO" id="GO:0016020">
    <property type="term" value="C:membrane"/>
    <property type="evidence" value="ECO:0007669"/>
    <property type="project" value="UniProtKB-SubCell"/>
</dbReference>
<keyword evidence="3 8" id="KW-0328">Glycosyltransferase</keyword>
<organism evidence="10 11">
    <name type="scientific">Chlorella sorokiniana</name>
    <name type="common">Freshwater green alga</name>
    <dbReference type="NCBI Taxonomy" id="3076"/>
    <lineage>
        <taxon>Eukaryota</taxon>
        <taxon>Viridiplantae</taxon>
        <taxon>Chlorophyta</taxon>
        <taxon>core chlorophytes</taxon>
        <taxon>Trebouxiophyceae</taxon>
        <taxon>Chlorellales</taxon>
        <taxon>Chlorellaceae</taxon>
        <taxon>Chlorella clade</taxon>
        <taxon>Chlorella</taxon>
    </lineage>
</organism>
<evidence type="ECO:0000256" key="1">
    <source>
        <dbReference type="ARBA" id="ARBA00004167"/>
    </source>
</evidence>
<evidence type="ECO:0000313" key="11">
    <source>
        <dbReference type="Proteomes" id="UP000239899"/>
    </source>
</evidence>
<comment type="subcellular location">
    <subcellularLocation>
        <location evidence="1">Membrane</location>
        <topology evidence="1">Single-pass membrane protein</topology>
    </subcellularLocation>
</comment>
<dbReference type="GO" id="GO:0016757">
    <property type="term" value="F:glycosyltransferase activity"/>
    <property type="evidence" value="ECO:0007669"/>
    <property type="project" value="UniProtKB-UniRule"/>
</dbReference>
<dbReference type="PANTHER" id="PTHR21461">
    <property type="entry name" value="GLYCOSYLTRANSFERASE FAMILY 92 PROTEIN"/>
    <property type="match status" value="1"/>
</dbReference>
<dbReference type="OrthoDB" id="2526284at2759"/>
<evidence type="ECO:0000313" key="10">
    <source>
        <dbReference type="EMBL" id="PRW60208.1"/>
    </source>
</evidence>
<sequence>MPGRSLLKKAAPPPPKPPLPNFEIGVPAPPAPKLKEWQSSAVRERRQQLSSSSFLIPKHPGKDYVALCVIARDAHADLLEWLNHHIRLGVGKVYLWDHASDPPMQEIVQGYINAGLVEYEHLTQFHHTTGKPQMFAYDECLARHGHKHTWMGFIDVDEFLMFRDPWPAIQSLPALLQEFEGPDAPPQANSGLAVHWIIFGSSGHERRPTGGTLRSYTRCIRLWHAQHALVKTIVRTACTVAAEGPHNFRHNCSLPVLQTDKTPIHGARSDEPVHTRLALHHYAIKSREEFELKMLRGSAMKRQRGWEYFSFIDEWSTEFNFDGLAVWDTQSAYHHYPGITQQQLARYSQEQHEDFWLKGADDPRYKEQLRQQEAAKKAAVVAGGAQQAQQLAAANSATGHRRTNAELLAAREAKAARALLEGKHKIQLGEKPGPRNTDDKCGPWKVGTATGYSTDGTDKGDLPMAKNDLGEYLVPGKFFKAQNILAVDWNDWDEAKYRYLEVSLEGKEATMEVWDFCNDKDCSPDNKECCSSNKKTFTDDDGSGFLLDIETHALKSMWGYDDGHNWLVAPAWYRICDRFDYQKEVDEYDMECMGVNGDKKCGFDNPTPDTSSKDSKDN</sequence>
<keyword evidence="6" id="KW-1133">Transmembrane helix</keyword>
<evidence type="ECO:0000256" key="9">
    <source>
        <dbReference type="SAM" id="MobiDB-lite"/>
    </source>
</evidence>
<dbReference type="STRING" id="3076.A0A2P6U1M3"/>
<feature type="region of interest" description="Disordered" evidence="9">
    <location>
        <begin position="1"/>
        <end position="27"/>
    </location>
</feature>
<keyword evidence="4 8" id="KW-0808">Transferase</keyword>
<comment type="caution">
    <text evidence="10">The sequence shown here is derived from an EMBL/GenBank/DDBJ whole genome shotgun (WGS) entry which is preliminary data.</text>
</comment>
<gene>
    <name evidence="10" type="ORF">C2E21_0775</name>
</gene>
<feature type="region of interest" description="Disordered" evidence="9">
    <location>
        <begin position="598"/>
        <end position="618"/>
    </location>
</feature>
<accession>A0A2P6U1M3</accession>
<dbReference type="EC" id="2.4.1.-" evidence="8"/>
<keyword evidence="5" id="KW-0812">Transmembrane</keyword>
<dbReference type="GO" id="GO:0005737">
    <property type="term" value="C:cytoplasm"/>
    <property type="evidence" value="ECO:0007669"/>
    <property type="project" value="TreeGrafter"/>
</dbReference>
<evidence type="ECO:0000256" key="4">
    <source>
        <dbReference type="ARBA" id="ARBA00022679"/>
    </source>
</evidence>
<evidence type="ECO:0000256" key="5">
    <source>
        <dbReference type="ARBA" id="ARBA00022692"/>
    </source>
</evidence>
<protein>
    <recommendedName>
        <fullName evidence="8">Glycosyltransferase family 92 protein</fullName>
        <ecNumber evidence="8">2.4.1.-</ecNumber>
    </recommendedName>
</protein>
<dbReference type="Proteomes" id="UP000239899">
    <property type="component" value="Unassembled WGS sequence"/>
</dbReference>
<dbReference type="PANTHER" id="PTHR21461:SF69">
    <property type="entry name" value="GLYCOSYLTRANSFERASE FAMILY 92 PROTEIN"/>
    <property type="match status" value="1"/>
</dbReference>
<dbReference type="Pfam" id="PF01697">
    <property type="entry name" value="Glyco_transf_92"/>
    <property type="match status" value="1"/>
</dbReference>
<comment type="similarity">
    <text evidence="2 8">Belongs to the glycosyltransferase 92 family.</text>
</comment>
<evidence type="ECO:0000256" key="8">
    <source>
        <dbReference type="RuleBase" id="RU366017"/>
    </source>
</evidence>
<reference evidence="10 11" key="1">
    <citation type="journal article" date="2018" name="Plant J.">
        <title>Genome sequences of Chlorella sorokiniana UTEX 1602 and Micractinium conductrix SAG 241.80: implications to maltose excretion by a green alga.</title>
        <authorList>
            <person name="Arriola M.B."/>
            <person name="Velmurugan N."/>
            <person name="Zhang Y."/>
            <person name="Plunkett M.H."/>
            <person name="Hondzo H."/>
            <person name="Barney B.M."/>
        </authorList>
    </citation>
    <scope>NUCLEOTIDE SEQUENCE [LARGE SCALE GENOMIC DNA]</scope>
    <source>
        <strain evidence="11">UTEX 1602</strain>
    </source>
</reference>
<name>A0A2P6U1M3_CHLSO</name>
<evidence type="ECO:0000256" key="2">
    <source>
        <dbReference type="ARBA" id="ARBA00007647"/>
    </source>
</evidence>
<feature type="compositionally biased region" description="Pro residues" evidence="9">
    <location>
        <begin position="11"/>
        <end position="20"/>
    </location>
</feature>
<keyword evidence="7" id="KW-0472">Membrane</keyword>
<evidence type="ECO:0000256" key="3">
    <source>
        <dbReference type="ARBA" id="ARBA00022676"/>
    </source>
</evidence>
<proteinExistence type="inferred from homology"/>